<dbReference type="Proteomes" id="UP000799537">
    <property type="component" value="Unassembled WGS sequence"/>
</dbReference>
<dbReference type="OrthoDB" id="3624966at2759"/>
<name>A0A6A6CD44_ZASCE</name>
<protein>
    <submittedName>
        <fullName evidence="1">Uncharacterized protein</fullName>
    </submittedName>
</protein>
<sequence>MNFLQQSNAIRVNVTRRTDPEIAYILQTFSGLPVHPIFQHNRWPQITPAQWVRIQPALVMASFFITCPLAEDFWHGVLFGPTLLDRNSLGQPITRFDLVYNSSIGNPVPPPELHKVHQILAELPRAVTLFIRTLQDDNVYGLNETISLWPFQHGRKGYRSRVILASELLDLAEIASREERLRIWSSMAITLAHETAHALYCSYYALDEEMVFRDSDKSEIGGAFEEWVFGGSGQDSRVTDEQVVNMFYQVLEKHGIFHRCLS</sequence>
<evidence type="ECO:0000313" key="1">
    <source>
        <dbReference type="EMBL" id="KAF2163609.1"/>
    </source>
</evidence>
<dbReference type="RefSeq" id="XP_033664498.1">
    <property type="nucleotide sequence ID" value="XM_033808009.1"/>
</dbReference>
<reference evidence="1" key="1">
    <citation type="journal article" date="2020" name="Stud. Mycol.">
        <title>101 Dothideomycetes genomes: a test case for predicting lifestyles and emergence of pathogens.</title>
        <authorList>
            <person name="Haridas S."/>
            <person name="Albert R."/>
            <person name="Binder M."/>
            <person name="Bloem J."/>
            <person name="Labutti K."/>
            <person name="Salamov A."/>
            <person name="Andreopoulos B."/>
            <person name="Baker S."/>
            <person name="Barry K."/>
            <person name="Bills G."/>
            <person name="Bluhm B."/>
            <person name="Cannon C."/>
            <person name="Castanera R."/>
            <person name="Culley D."/>
            <person name="Daum C."/>
            <person name="Ezra D."/>
            <person name="Gonzalez J."/>
            <person name="Henrissat B."/>
            <person name="Kuo A."/>
            <person name="Liang C."/>
            <person name="Lipzen A."/>
            <person name="Lutzoni F."/>
            <person name="Magnuson J."/>
            <person name="Mondo S."/>
            <person name="Nolan M."/>
            <person name="Ohm R."/>
            <person name="Pangilinan J."/>
            <person name="Park H.-J."/>
            <person name="Ramirez L."/>
            <person name="Alfaro M."/>
            <person name="Sun H."/>
            <person name="Tritt A."/>
            <person name="Yoshinaga Y."/>
            <person name="Zwiers L.-H."/>
            <person name="Turgeon B."/>
            <person name="Goodwin S."/>
            <person name="Spatafora J."/>
            <person name="Crous P."/>
            <person name="Grigoriev I."/>
        </authorList>
    </citation>
    <scope>NUCLEOTIDE SEQUENCE</scope>
    <source>
        <strain evidence="1">ATCC 36951</strain>
    </source>
</reference>
<dbReference type="GeneID" id="54561281"/>
<accession>A0A6A6CD44</accession>
<keyword evidence="2" id="KW-1185">Reference proteome</keyword>
<organism evidence="1 2">
    <name type="scientific">Zasmidium cellare ATCC 36951</name>
    <dbReference type="NCBI Taxonomy" id="1080233"/>
    <lineage>
        <taxon>Eukaryota</taxon>
        <taxon>Fungi</taxon>
        <taxon>Dikarya</taxon>
        <taxon>Ascomycota</taxon>
        <taxon>Pezizomycotina</taxon>
        <taxon>Dothideomycetes</taxon>
        <taxon>Dothideomycetidae</taxon>
        <taxon>Mycosphaerellales</taxon>
        <taxon>Mycosphaerellaceae</taxon>
        <taxon>Zasmidium</taxon>
    </lineage>
</organism>
<dbReference type="AlphaFoldDB" id="A0A6A6CD44"/>
<dbReference type="EMBL" id="ML993608">
    <property type="protein sequence ID" value="KAF2163609.1"/>
    <property type="molecule type" value="Genomic_DNA"/>
</dbReference>
<evidence type="ECO:0000313" key="2">
    <source>
        <dbReference type="Proteomes" id="UP000799537"/>
    </source>
</evidence>
<gene>
    <name evidence="1" type="ORF">M409DRAFT_26217</name>
</gene>
<proteinExistence type="predicted"/>